<evidence type="ECO:0000256" key="1">
    <source>
        <dbReference type="ARBA" id="ARBA00023015"/>
    </source>
</evidence>
<dbReference type="PRINTS" id="PR00455">
    <property type="entry name" value="HTHTETR"/>
</dbReference>
<dbReference type="SUPFAM" id="SSF46689">
    <property type="entry name" value="Homeodomain-like"/>
    <property type="match status" value="1"/>
</dbReference>
<evidence type="ECO:0000256" key="3">
    <source>
        <dbReference type="ARBA" id="ARBA00023163"/>
    </source>
</evidence>
<keyword evidence="2 4" id="KW-0238">DNA-binding</keyword>
<reference evidence="6 7" key="1">
    <citation type="submission" date="2021-03" db="EMBL/GenBank/DDBJ databases">
        <title>Genomic Encyclopedia of Type Strains, Phase IV (KMG-IV): sequencing the most valuable type-strain genomes for metagenomic binning, comparative biology and taxonomic classification.</title>
        <authorList>
            <person name="Goeker M."/>
        </authorList>
    </citation>
    <scope>NUCLEOTIDE SEQUENCE [LARGE SCALE GENOMIC DNA]</scope>
    <source>
        <strain evidence="6 7">DSM 21600</strain>
    </source>
</reference>
<dbReference type="PANTHER" id="PTHR47506:SF7">
    <property type="entry name" value="TRANSCRIPTIONAL REGULATORY PROTEIN"/>
    <property type="match status" value="1"/>
</dbReference>
<dbReference type="EMBL" id="JAGGJU010000012">
    <property type="protein sequence ID" value="MBP1852595.1"/>
    <property type="molecule type" value="Genomic_DNA"/>
</dbReference>
<accession>A0ABS4E3S1</accession>
<name>A0ABS4E3S1_9HYPH</name>
<evidence type="ECO:0000313" key="7">
    <source>
        <dbReference type="Proteomes" id="UP000759443"/>
    </source>
</evidence>
<evidence type="ECO:0000259" key="5">
    <source>
        <dbReference type="PROSITE" id="PS50977"/>
    </source>
</evidence>
<protein>
    <submittedName>
        <fullName evidence="6">AcrR family transcriptional regulator</fullName>
    </submittedName>
</protein>
<dbReference type="Gene3D" id="1.10.357.10">
    <property type="entry name" value="Tetracycline Repressor, domain 2"/>
    <property type="match status" value="1"/>
</dbReference>
<feature type="DNA-binding region" description="H-T-H motif" evidence="4">
    <location>
        <begin position="32"/>
        <end position="51"/>
    </location>
</feature>
<dbReference type="InterPro" id="IPR001647">
    <property type="entry name" value="HTH_TetR"/>
</dbReference>
<dbReference type="Gene3D" id="1.10.10.60">
    <property type="entry name" value="Homeodomain-like"/>
    <property type="match status" value="1"/>
</dbReference>
<evidence type="ECO:0000256" key="2">
    <source>
        <dbReference type="ARBA" id="ARBA00023125"/>
    </source>
</evidence>
<dbReference type="Proteomes" id="UP000759443">
    <property type="component" value="Unassembled WGS sequence"/>
</dbReference>
<feature type="domain" description="HTH tetR-type" evidence="5">
    <location>
        <begin position="9"/>
        <end position="69"/>
    </location>
</feature>
<dbReference type="InterPro" id="IPR009057">
    <property type="entry name" value="Homeodomain-like_sf"/>
</dbReference>
<dbReference type="SUPFAM" id="SSF48498">
    <property type="entry name" value="Tetracyclin repressor-like, C-terminal domain"/>
    <property type="match status" value="1"/>
</dbReference>
<evidence type="ECO:0000256" key="4">
    <source>
        <dbReference type="PROSITE-ProRule" id="PRU00335"/>
    </source>
</evidence>
<keyword evidence="7" id="KW-1185">Reference proteome</keyword>
<dbReference type="RefSeq" id="WP_209947549.1">
    <property type="nucleotide sequence ID" value="NZ_JAGGJU010000012.1"/>
</dbReference>
<dbReference type="PANTHER" id="PTHR47506">
    <property type="entry name" value="TRANSCRIPTIONAL REGULATORY PROTEIN"/>
    <property type="match status" value="1"/>
</dbReference>
<dbReference type="PROSITE" id="PS50977">
    <property type="entry name" value="HTH_TETR_2"/>
    <property type="match status" value="1"/>
</dbReference>
<gene>
    <name evidence="6" type="ORF">J2Z17_004053</name>
</gene>
<dbReference type="Pfam" id="PF00440">
    <property type="entry name" value="TetR_N"/>
    <property type="match status" value="1"/>
</dbReference>
<keyword evidence="3" id="KW-0804">Transcription</keyword>
<dbReference type="InterPro" id="IPR036271">
    <property type="entry name" value="Tet_transcr_reg_TetR-rel_C_sf"/>
</dbReference>
<evidence type="ECO:0000313" key="6">
    <source>
        <dbReference type="EMBL" id="MBP1852595.1"/>
    </source>
</evidence>
<keyword evidence="1" id="KW-0805">Transcription regulation</keyword>
<organism evidence="6 7">
    <name type="scientific">Rhizobium halophytocola</name>
    <dbReference type="NCBI Taxonomy" id="735519"/>
    <lineage>
        <taxon>Bacteria</taxon>
        <taxon>Pseudomonadati</taxon>
        <taxon>Pseudomonadota</taxon>
        <taxon>Alphaproteobacteria</taxon>
        <taxon>Hyphomicrobiales</taxon>
        <taxon>Rhizobiaceae</taxon>
        <taxon>Rhizobium/Agrobacterium group</taxon>
        <taxon>Rhizobium</taxon>
    </lineage>
</organism>
<sequence>MGRPKGGGGDAAARLLEAAGRGFRTGGYGGIGVDALAKEAGLTSGAFYAHFGSKAEAFHQTVMDGLAVLDQGVAVHQAEWGPHWLAHFVDFYLGDRMMLGLDQACVLPGLSADVARAPHKTRKAYADALSALADRIAGGLGGDDARERAYALLAQLSGAASLARAVTDETVRETVLQAAAKAAKAI</sequence>
<comment type="caution">
    <text evidence="6">The sequence shown here is derived from an EMBL/GenBank/DDBJ whole genome shotgun (WGS) entry which is preliminary data.</text>
</comment>
<proteinExistence type="predicted"/>